<evidence type="ECO:0000256" key="5">
    <source>
        <dbReference type="ARBA" id="ARBA00023136"/>
    </source>
</evidence>
<dbReference type="Pfam" id="PF03706">
    <property type="entry name" value="LPG_synthase_TM"/>
    <property type="match status" value="1"/>
</dbReference>
<feature type="transmembrane region" description="Helical" evidence="6">
    <location>
        <begin position="37"/>
        <end position="56"/>
    </location>
</feature>
<comment type="caution">
    <text evidence="7">The sequence shown here is derived from an EMBL/GenBank/DDBJ whole genome shotgun (WGS) entry which is preliminary data.</text>
</comment>
<dbReference type="EMBL" id="JAXRVB010000006">
    <property type="protein sequence ID" value="MDZ5764460.1"/>
    <property type="molecule type" value="Genomic_DNA"/>
</dbReference>
<evidence type="ECO:0000313" key="8">
    <source>
        <dbReference type="Proteomes" id="UP001288387"/>
    </source>
</evidence>
<dbReference type="AlphaFoldDB" id="A0AAJ2WJV2"/>
<evidence type="ECO:0000256" key="3">
    <source>
        <dbReference type="ARBA" id="ARBA00022692"/>
    </source>
</evidence>
<protein>
    <submittedName>
        <fullName evidence="7">Lysylphosphatidylglycerol synthase transmembrane domain-containing protein</fullName>
    </submittedName>
</protein>
<organism evidence="7 8">
    <name type="scientific">Stenotrophomonas maltophilia</name>
    <name type="common">Pseudomonas maltophilia</name>
    <name type="synonym">Xanthomonas maltophilia</name>
    <dbReference type="NCBI Taxonomy" id="40324"/>
    <lineage>
        <taxon>Bacteria</taxon>
        <taxon>Pseudomonadati</taxon>
        <taxon>Pseudomonadota</taxon>
        <taxon>Gammaproteobacteria</taxon>
        <taxon>Lysobacterales</taxon>
        <taxon>Lysobacteraceae</taxon>
        <taxon>Stenotrophomonas</taxon>
        <taxon>Stenotrophomonas maltophilia group</taxon>
    </lineage>
</organism>
<dbReference type="RefSeq" id="WP_322540452.1">
    <property type="nucleotide sequence ID" value="NZ_JAXRVB010000006.1"/>
</dbReference>
<evidence type="ECO:0000256" key="2">
    <source>
        <dbReference type="ARBA" id="ARBA00022475"/>
    </source>
</evidence>
<dbReference type="InterPro" id="IPR022791">
    <property type="entry name" value="L-PG_synthase/AglD"/>
</dbReference>
<reference evidence="7" key="1">
    <citation type="submission" date="2023-12" db="EMBL/GenBank/DDBJ databases">
        <title>'Antibacterial potential of Stenotrophomonas maltophilia cystic fibrosis isolates' (manuscript under preparation).</title>
        <authorList>
            <person name="Crisan C.V."/>
            <person name="Pettis M."/>
            <person name="Goldberg J.B."/>
        </authorList>
    </citation>
    <scope>NUCLEOTIDE SEQUENCE</scope>
    <source>
        <strain evidence="7">CCV129</strain>
    </source>
</reference>
<sequence length="330" mass="35401">MSGTRKVLRLLVGVGVAGLFGWLVLRQVSYEQLRNAFANVGWGWLGLALLCFLLGYSARIERWRRMLARDNAALRWRDCAGPFMGSFAMNNVLPMRAGDILRAFAFNDRLGVTSGVVVATLFVERLLDLLMVVLLLGIALWVSGASDSLAGGVGIWTLAAAGLVIALVLLFPGAFSPLLAWGGRLLSRISPRIGARVQGELLKGVDTLGHLSGKGTMAGLMLWSVLAWTGEGLVFYLCAKALASLAVAAAAWLALPLGTLATLLPGTPGYVGTFDYFVVRAMKAMGNGVAESTVYALLVHFMLWLPRTVIGGLFLMTRSMRGKPSSEDRK</sequence>
<accession>A0AAJ2WJV2</accession>
<dbReference type="PANTHER" id="PTHR39087">
    <property type="entry name" value="UPF0104 MEMBRANE PROTEIN MJ1595"/>
    <property type="match status" value="1"/>
</dbReference>
<comment type="subcellular location">
    <subcellularLocation>
        <location evidence="1">Cell membrane</location>
        <topology evidence="1">Multi-pass membrane protein</topology>
    </subcellularLocation>
</comment>
<keyword evidence="3 6" id="KW-0812">Transmembrane</keyword>
<gene>
    <name evidence="7" type="ORF">U4I38_08245</name>
</gene>
<feature type="transmembrane region" description="Helical" evidence="6">
    <location>
        <begin position="155"/>
        <end position="182"/>
    </location>
</feature>
<dbReference type="Proteomes" id="UP001288387">
    <property type="component" value="Unassembled WGS sequence"/>
</dbReference>
<feature type="transmembrane region" description="Helical" evidence="6">
    <location>
        <begin position="294"/>
        <end position="316"/>
    </location>
</feature>
<feature type="transmembrane region" description="Helical" evidence="6">
    <location>
        <begin position="7"/>
        <end position="25"/>
    </location>
</feature>
<evidence type="ECO:0000256" key="1">
    <source>
        <dbReference type="ARBA" id="ARBA00004651"/>
    </source>
</evidence>
<dbReference type="GO" id="GO:0005886">
    <property type="term" value="C:plasma membrane"/>
    <property type="evidence" value="ECO:0007669"/>
    <property type="project" value="UniProtKB-SubCell"/>
</dbReference>
<feature type="transmembrane region" description="Helical" evidence="6">
    <location>
        <begin position="233"/>
        <end position="255"/>
    </location>
</feature>
<keyword evidence="2" id="KW-1003">Cell membrane</keyword>
<name>A0AAJ2WJV2_STEMA</name>
<evidence type="ECO:0000256" key="6">
    <source>
        <dbReference type="SAM" id="Phobius"/>
    </source>
</evidence>
<feature type="transmembrane region" description="Helical" evidence="6">
    <location>
        <begin position="126"/>
        <end position="143"/>
    </location>
</feature>
<dbReference type="PANTHER" id="PTHR39087:SF2">
    <property type="entry name" value="UPF0104 MEMBRANE PROTEIN MJ1595"/>
    <property type="match status" value="1"/>
</dbReference>
<proteinExistence type="predicted"/>
<evidence type="ECO:0000313" key="7">
    <source>
        <dbReference type="EMBL" id="MDZ5764460.1"/>
    </source>
</evidence>
<keyword evidence="5 6" id="KW-0472">Membrane</keyword>
<keyword evidence="4 6" id="KW-1133">Transmembrane helix</keyword>
<evidence type="ECO:0000256" key="4">
    <source>
        <dbReference type="ARBA" id="ARBA00022989"/>
    </source>
</evidence>